<accession>A0A4Y9SXM6</accession>
<evidence type="ECO:0000313" key="3">
    <source>
        <dbReference type="Proteomes" id="UP000297729"/>
    </source>
</evidence>
<sequence>MKRLLLLGWATSLASCALLSTSHAATIDFETVTNVVSPVLADGDSLYANGDQFRTGGFLATVSDSRYAQSLPDYQPGGLAGMVMNSWTSCIINACPYNESHFFAGMNGGSITLQREDGAAFRLESLNYGFISRDWDLPPMVYGRLMVEATLADGSVVKLEQDMPAEEPMSLNWDFSAQLGGRAISRVEIGSCVFDSLGACVNNDSTLNQAQFALDNINVSAVPEPAEAALLLAGLSLLAARRRRGKPAAAGGAA</sequence>
<dbReference type="PROSITE" id="PS51257">
    <property type="entry name" value="PROKAR_LIPOPROTEIN"/>
    <property type="match status" value="1"/>
</dbReference>
<dbReference type="InterPro" id="IPR013424">
    <property type="entry name" value="Ice-binding_C"/>
</dbReference>
<dbReference type="RefSeq" id="WP_135200284.1">
    <property type="nucleotide sequence ID" value="NZ_SPVG01000036.1"/>
</dbReference>
<dbReference type="OrthoDB" id="8707306at2"/>
<dbReference type="AlphaFoldDB" id="A0A4Y9SXM6"/>
<protein>
    <submittedName>
        <fullName evidence="2">PEP-CTERM sorting domain-containing protein</fullName>
    </submittedName>
</protein>
<feature type="signal peptide" evidence="1">
    <location>
        <begin position="1"/>
        <end position="24"/>
    </location>
</feature>
<gene>
    <name evidence="2" type="ORF">E4L98_04015</name>
</gene>
<name>A0A4Y9SXM6_9BURK</name>
<evidence type="ECO:0000313" key="2">
    <source>
        <dbReference type="EMBL" id="TFW29383.1"/>
    </source>
</evidence>
<reference evidence="2 3" key="1">
    <citation type="submission" date="2019-03" db="EMBL/GenBank/DDBJ databases">
        <title>Draft Genome Sequence of Duganella callidus sp. nov., a Novel Duganella Species Isolated from Cultivated Soil.</title>
        <authorList>
            <person name="Raths R."/>
            <person name="Peta V."/>
            <person name="Bucking H."/>
        </authorList>
    </citation>
    <scope>NUCLEOTIDE SEQUENCE [LARGE SCALE GENOMIC DNA]</scope>
    <source>
        <strain evidence="2 3">DN04</strain>
    </source>
</reference>
<comment type="caution">
    <text evidence="2">The sequence shown here is derived from an EMBL/GenBank/DDBJ whole genome shotgun (WGS) entry which is preliminary data.</text>
</comment>
<proteinExistence type="predicted"/>
<dbReference type="NCBIfam" id="NF038120">
    <property type="entry name" value="PEP_CTERM_QFxxD"/>
    <property type="match status" value="1"/>
</dbReference>
<dbReference type="NCBIfam" id="TIGR02595">
    <property type="entry name" value="PEP_CTERM"/>
    <property type="match status" value="1"/>
</dbReference>
<dbReference type="Proteomes" id="UP000297729">
    <property type="component" value="Unassembled WGS sequence"/>
</dbReference>
<evidence type="ECO:0000256" key="1">
    <source>
        <dbReference type="SAM" id="SignalP"/>
    </source>
</evidence>
<keyword evidence="1" id="KW-0732">Signal</keyword>
<feature type="chain" id="PRO_5021484843" evidence="1">
    <location>
        <begin position="25"/>
        <end position="254"/>
    </location>
</feature>
<organism evidence="2 3">
    <name type="scientific">Duganella callida</name>
    <dbReference type="NCBI Taxonomy" id="2561932"/>
    <lineage>
        <taxon>Bacteria</taxon>
        <taxon>Pseudomonadati</taxon>
        <taxon>Pseudomonadota</taxon>
        <taxon>Betaproteobacteria</taxon>
        <taxon>Burkholderiales</taxon>
        <taxon>Oxalobacteraceae</taxon>
        <taxon>Telluria group</taxon>
        <taxon>Duganella</taxon>
    </lineage>
</organism>
<keyword evidence="3" id="KW-1185">Reference proteome</keyword>
<dbReference type="EMBL" id="SPVG01000036">
    <property type="protein sequence ID" value="TFW29383.1"/>
    <property type="molecule type" value="Genomic_DNA"/>
</dbReference>